<sequence length="274" mass="30149">MSNYSRRDFIKASGSILGAGALGSSIFGCRKKEIPASSEWGGFNYAMCNESMSELSWAEQCQIVGNAGYKGVEIASFTLVKEGVQEISPAERKQMVTVMKNNGLECAGLHWLLAPPPKGLHFTTPDAAVRQKTIAYFDELIDFCGDLGGPYMIFGSPKQRNTRGIAVEEAKKYFTEGFAKVADHAQERGVKILIEPLGKRTTDVVNTLAEALALAEQVNHPAIQIMFDFNNTVDETEPFDVLLRKYFNHIYHVHVQEMGGKHLGTGTAVKGRIQ</sequence>
<name>X0SVF2_9ZZZZ</name>
<gene>
    <name evidence="2" type="ORF">S01H1_16218</name>
</gene>
<dbReference type="PANTHER" id="PTHR12110">
    <property type="entry name" value="HYDROXYPYRUVATE ISOMERASE"/>
    <property type="match status" value="1"/>
</dbReference>
<proteinExistence type="predicted"/>
<dbReference type="Pfam" id="PF01261">
    <property type="entry name" value="AP_endonuc_2"/>
    <property type="match status" value="1"/>
</dbReference>
<protein>
    <recommendedName>
        <fullName evidence="1">Xylose isomerase-like TIM barrel domain-containing protein</fullName>
    </recommendedName>
</protein>
<dbReference type="PROSITE" id="PS51318">
    <property type="entry name" value="TAT"/>
    <property type="match status" value="1"/>
</dbReference>
<comment type="caution">
    <text evidence="2">The sequence shown here is derived from an EMBL/GenBank/DDBJ whole genome shotgun (WGS) entry which is preliminary data.</text>
</comment>
<evidence type="ECO:0000259" key="1">
    <source>
        <dbReference type="Pfam" id="PF01261"/>
    </source>
</evidence>
<organism evidence="2">
    <name type="scientific">marine sediment metagenome</name>
    <dbReference type="NCBI Taxonomy" id="412755"/>
    <lineage>
        <taxon>unclassified sequences</taxon>
        <taxon>metagenomes</taxon>
        <taxon>ecological metagenomes</taxon>
    </lineage>
</organism>
<dbReference type="EMBL" id="BARS01008515">
    <property type="protein sequence ID" value="GAF79912.1"/>
    <property type="molecule type" value="Genomic_DNA"/>
</dbReference>
<dbReference type="InterPro" id="IPR013022">
    <property type="entry name" value="Xyl_isomerase-like_TIM-brl"/>
</dbReference>
<dbReference type="InterPro" id="IPR019546">
    <property type="entry name" value="TAT_signal_bac_arc"/>
</dbReference>
<dbReference type="InterPro" id="IPR036237">
    <property type="entry name" value="Xyl_isomerase-like_sf"/>
</dbReference>
<dbReference type="PROSITE" id="PS51257">
    <property type="entry name" value="PROKAR_LIPOPROTEIN"/>
    <property type="match status" value="1"/>
</dbReference>
<feature type="domain" description="Xylose isomerase-like TIM barrel" evidence="1">
    <location>
        <begin position="66"/>
        <end position="257"/>
    </location>
</feature>
<accession>X0SVF2</accession>
<dbReference type="NCBIfam" id="TIGR01409">
    <property type="entry name" value="TAT_signal_seq"/>
    <property type="match status" value="1"/>
</dbReference>
<dbReference type="SUPFAM" id="SSF51658">
    <property type="entry name" value="Xylose isomerase-like"/>
    <property type="match status" value="1"/>
</dbReference>
<dbReference type="InterPro" id="IPR006311">
    <property type="entry name" value="TAT_signal"/>
</dbReference>
<feature type="non-terminal residue" evidence="2">
    <location>
        <position position="274"/>
    </location>
</feature>
<reference evidence="2" key="1">
    <citation type="journal article" date="2014" name="Front. Microbiol.">
        <title>High frequency of phylogenetically diverse reductive dehalogenase-homologous genes in deep subseafloor sedimentary metagenomes.</title>
        <authorList>
            <person name="Kawai M."/>
            <person name="Futagami T."/>
            <person name="Toyoda A."/>
            <person name="Takaki Y."/>
            <person name="Nishi S."/>
            <person name="Hori S."/>
            <person name="Arai W."/>
            <person name="Tsubouchi T."/>
            <person name="Morono Y."/>
            <person name="Uchiyama I."/>
            <person name="Ito T."/>
            <person name="Fujiyama A."/>
            <person name="Inagaki F."/>
            <person name="Takami H."/>
        </authorList>
    </citation>
    <scope>NUCLEOTIDE SEQUENCE</scope>
    <source>
        <strain evidence="2">Expedition CK06-06</strain>
    </source>
</reference>
<dbReference type="InterPro" id="IPR050312">
    <property type="entry name" value="IolE/XylAMocC-like"/>
</dbReference>
<evidence type="ECO:0000313" key="2">
    <source>
        <dbReference type="EMBL" id="GAF79912.1"/>
    </source>
</evidence>
<dbReference type="PANTHER" id="PTHR12110:SF21">
    <property type="entry name" value="XYLOSE ISOMERASE-LIKE TIM BARREL DOMAIN-CONTAINING PROTEIN"/>
    <property type="match status" value="1"/>
</dbReference>
<dbReference type="Gene3D" id="3.20.20.150">
    <property type="entry name" value="Divalent-metal-dependent TIM barrel enzymes"/>
    <property type="match status" value="1"/>
</dbReference>
<dbReference type="AlphaFoldDB" id="X0SVF2"/>